<organism evidence="2 3">
    <name type="scientific">Ficus carica</name>
    <name type="common">Common fig</name>
    <dbReference type="NCBI Taxonomy" id="3494"/>
    <lineage>
        <taxon>Eukaryota</taxon>
        <taxon>Viridiplantae</taxon>
        <taxon>Streptophyta</taxon>
        <taxon>Embryophyta</taxon>
        <taxon>Tracheophyta</taxon>
        <taxon>Spermatophyta</taxon>
        <taxon>Magnoliopsida</taxon>
        <taxon>eudicotyledons</taxon>
        <taxon>Gunneridae</taxon>
        <taxon>Pentapetalae</taxon>
        <taxon>rosids</taxon>
        <taxon>fabids</taxon>
        <taxon>Rosales</taxon>
        <taxon>Moraceae</taxon>
        <taxon>Ficeae</taxon>
        <taxon>Ficus</taxon>
    </lineage>
</organism>
<dbReference type="EMBL" id="BTGU01000043">
    <property type="protein sequence ID" value="GMN52872.1"/>
    <property type="molecule type" value="Genomic_DNA"/>
</dbReference>
<keyword evidence="3" id="KW-1185">Reference proteome</keyword>
<gene>
    <name evidence="2" type="ORF">TIFTF001_022019</name>
</gene>
<reference evidence="2" key="1">
    <citation type="submission" date="2023-07" db="EMBL/GenBank/DDBJ databases">
        <title>draft genome sequence of fig (Ficus carica).</title>
        <authorList>
            <person name="Takahashi T."/>
            <person name="Nishimura K."/>
        </authorList>
    </citation>
    <scope>NUCLEOTIDE SEQUENCE</scope>
</reference>
<feature type="chain" id="PRO_5041656949" description="Secreted protein" evidence="1">
    <location>
        <begin position="17"/>
        <end position="101"/>
    </location>
</feature>
<evidence type="ECO:0000313" key="3">
    <source>
        <dbReference type="Proteomes" id="UP001187192"/>
    </source>
</evidence>
<protein>
    <recommendedName>
        <fullName evidence="4">Secreted protein</fullName>
    </recommendedName>
</protein>
<evidence type="ECO:0000313" key="2">
    <source>
        <dbReference type="EMBL" id="GMN52872.1"/>
    </source>
</evidence>
<evidence type="ECO:0008006" key="4">
    <source>
        <dbReference type="Google" id="ProtNLM"/>
    </source>
</evidence>
<feature type="signal peptide" evidence="1">
    <location>
        <begin position="1"/>
        <end position="16"/>
    </location>
</feature>
<proteinExistence type="predicted"/>
<accession>A0AA88DF53</accession>
<keyword evidence="1" id="KW-0732">Signal</keyword>
<comment type="caution">
    <text evidence="2">The sequence shown here is derived from an EMBL/GenBank/DDBJ whole genome shotgun (WGS) entry which is preliminary data.</text>
</comment>
<dbReference type="AlphaFoldDB" id="A0AA88DF53"/>
<dbReference type="Proteomes" id="UP001187192">
    <property type="component" value="Unassembled WGS sequence"/>
</dbReference>
<name>A0AA88DF53_FICCA</name>
<evidence type="ECO:0000256" key="1">
    <source>
        <dbReference type="SAM" id="SignalP"/>
    </source>
</evidence>
<sequence>MGLAIFISYFFSMINGSRLGVVGCRACSRNSAIVSRNSFRPSAISWTISDSFSIRPSNCAVLVFGPLSARGASGSSSDTSSSSPLRFQLLAIGPFSKGILT</sequence>